<dbReference type="AlphaFoldDB" id="A0A1S2VQG2"/>
<organism evidence="2 3">
    <name type="scientific">Arsenicibacter rosenii</name>
    <dbReference type="NCBI Taxonomy" id="1750698"/>
    <lineage>
        <taxon>Bacteria</taxon>
        <taxon>Pseudomonadati</taxon>
        <taxon>Bacteroidota</taxon>
        <taxon>Cytophagia</taxon>
        <taxon>Cytophagales</taxon>
        <taxon>Spirosomataceae</taxon>
        <taxon>Arsenicibacter</taxon>
    </lineage>
</organism>
<dbReference type="Proteomes" id="UP000181790">
    <property type="component" value="Unassembled WGS sequence"/>
</dbReference>
<keyword evidence="3" id="KW-1185">Reference proteome</keyword>
<comment type="caution">
    <text evidence="2">The sequence shown here is derived from an EMBL/GenBank/DDBJ whole genome shotgun (WGS) entry which is preliminary data.</text>
</comment>
<protein>
    <submittedName>
        <fullName evidence="2">Uncharacterized protein</fullName>
    </submittedName>
</protein>
<gene>
    <name evidence="2" type="ORF">BLX24_02565</name>
</gene>
<sequence>MKTLNLAQLNVEELSTQEMTQTQGGSFLDFANLTVINDLLAIGTSLSIGGGGSNSGSGSGSGNNGGLLGGLL</sequence>
<proteinExistence type="predicted"/>
<evidence type="ECO:0000313" key="2">
    <source>
        <dbReference type="EMBL" id="OIN60984.1"/>
    </source>
</evidence>
<feature type="region of interest" description="Disordered" evidence="1">
    <location>
        <begin position="49"/>
        <end position="72"/>
    </location>
</feature>
<evidence type="ECO:0000313" key="3">
    <source>
        <dbReference type="Proteomes" id="UP000181790"/>
    </source>
</evidence>
<reference evidence="2 3" key="1">
    <citation type="submission" date="2016-10" db="EMBL/GenBank/DDBJ databases">
        <title>Arsenicibacter rosenii gen. nov., sp. nov., an efficient arsenic-methylating bacterium isolated from an arsenic-contaminated paddy soil.</title>
        <authorList>
            <person name="Huang K."/>
        </authorList>
    </citation>
    <scope>NUCLEOTIDE SEQUENCE [LARGE SCALE GENOMIC DNA]</scope>
    <source>
        <strain evidence="2 3">SM-1</strain>
    </source>
</reference>
<name>A0A1S2VQG2_9BACT</name>
<accession>A0A1S2VQG2</accession>
<dbReference type="RefSeq" id="WP_071501489.1">
    <property type="nucleotide sequence ID" value="NZ_MORL01000001.1"/>
</dbReference>
<dbReference type="EMBL" id="MORL01000001">
    <property type="protein sequence ID" value="OIN60984.1"/>
    <property type="molecule type" value="Genomic_DNA"/>
</dbReference>
<evidence type="ECO:0000256" key="1">
    <source>
        <dbReference type="SAM" id="MobiDB-lite"/>
    </source>
</evidence>